<dbReference type="AlphaFoldDB" id="A0A0A1U418"/>
<dbReference type="CDD" id="cd00154">
    <property type="entry name" value="Rab"/>
    <property type="match status" value="1"/>
</dbReference>
<dbReference type="InterPro" id="IPR005225">
    <property type="entry name" value="Small_GTP-bd"/>
</dbReference>
<evidence type="ECO:0000313" key="6">
    <source>
        <dbReference type="Proteomes" id="UP000014680"/>
    </source>
</evidence>
<dbReference type="Proteomes" id="UP000014680">
    <property type="component" value="Unassembled WGS sequence"/>
</dbReference>
<dbReference type="PROSITE" id="PS51419">
    <property type="entry name" value="RAB"/>
    <property type="match status" value="1"/>
</dbReference>
<reference evidence="5 6" key="1">
    <citation type="submission" date="2012-10" db="EMBL/GenBank/DDBJ databases">
        <authorList>
            <person name="Zafar N."/>
            <person name="Inman J."/>
            <person name="Hall N."/>
            <person name="Lorenzi H."/>
            <person name="Caler E."/>
        </authorList>
    </citation>
    <scope>NUCLEOTIDE SEQUENCE [LARGE SCALE GENOMIC DNA]</scope>
    <source>
        <strain evidence="5 6">IP1</strain>
    </source>
</reference>
<dbReference type="InterPro" id="IPR001806">
    <property type="entry name" value="Small_GTPase"/>
</dbReference>
<keyword evidence="4" id="KW-0449">Lipoprotein</keyword>
<gene>
    <name evidence="5" type="ORF">EIN_097100</name>
</gene>
<organism evidence="5 6">
    <name type="scientific">Entamoeba invadens IP1</name>
    <dbReference type="NCBI Taxonomy" id="370355"/>
    <lineage>
        <taxon>Eukaryota</taxon>
        <taxon>Amoebozoa</taxon>
        <taxon>Evosea</taxon>
        <taxon>Archamoebae</taxon>
        <taxon>Mastigamoebida</taxon>
        <taxon>Entamoebidae</taxon>
        <taxon>Entamoeba</taxon>
    </lineage>
</organism>
<proteinExistence type="inferred from homology"/>
<dbReference type="Pfam" id="PF00071">
    <property type="entry name" value="Ras"/>
    <property type="match status" value="1"/>
</dbReference>
<keyword evidence="2" id="KW-0547">Nucleotide-binding</keyword>
<dbReference type="GO" id="GO:0003924">
    <property type="term" value="F:GTPase activity"/>
    <property type="evidence" value="ECO:0007669"/>
    <property type="project" value="InterPro"/>
</dbReference>
<dbReference type="FunFam" id="3.40.50.300:FF:001329">
    <property type="entry name" value="Small GTP-binding protein, putative"/>
    <property type="match status" value="1"/>
</dbReference>
<evidence type="ECO:0000256" key="1">
    <source>
        <dbReference type="ARBA" id="ARBA00010142"/>
    </source>
</evidence>
<sequence length="200" mass="22697">MTTKETKSIKIILLGESGVGKTALTQRYMENTFDQLYLSTIGVDFSYKEITRNGINLRVCVWDTAGQERFRSIGKSYYKGADGAVVVFDVNNPDSFRRAQYWIDELQTEDAGQCTLLVGNKIDLEKRVNDEQVYQMYPGKLYIKTSAKTSFNIDLVFSKFLDLYFQNTTHECSTPPSVVSPTLDVHPPLLLHKGQHLCTC</sequence>
<evidence type="ECO:0000256" key="4">
    <source>
        <dbReference type="ARBA" id="ARBA00023288"/>
    </source>
</evidence>
<protein>
    <submittedName>
        <fullName evidence="5">Uncharacterized protein</fullName>
    </submittedName>
</protein>
<evidence type="ECO:0000256" key="3">
    <source>
        <dbReference type="ARBA" id="ARBA00023134"/>
    </source>
</evidence>
<dbReference type="SMART" id="SM00174">
    <property type="entry name" value="RHO"/>
    <property type="match status" value="1"/>
</dbReference>
<dbReference type="KEGG" id="eiv:EIN_097100"/>
<dbReference type="InterPro" id="IPR027417">
    <property type="entry name" value="P-loop_NTPase"/>
</dbReference>
<dbReference type="GO" id="GO:0005525">
    <property type="term" value="F:GTP binding"/>
    <property type="evidence" value="ECO:0007669"/>
    <property type="project" value="UniProtKB-KW"/>
</dbReference>
<dbReference type="PRINTS" id="PR00449">
    <property type="entry name" value="RASTRNSFRMNG"/>
</dbReference>
<keyword evidence="6" id="KW-1185">Reference proteome</keyword>
<dbReference type="VEuPathDB" id="AmoebaDB:EIN_097100"/>
<dbReference type="GeneID" id="14886161"/>
<dbReference type="RefSeq" id="XP_004254214.1">
    <property type="nucleotide sequence ID" value="XM_004254166.1"/>
</dbReference>
<dbReference type="OrthoDB" id="9989112at2759"/>
<dbReference type="InterPro" id="IPR050227">
    <property type="entry name" value="Rab"/>
</dbReference>
<dbReference type="SUPFAM" id="SSF52540">
    <property type="entry name" value="P-loop containing nucleoside triphosphate hydrolases"/>
    <property type="match status" value="1"/>
</dbReference>
<keyword evidence="3" id="KW-0342">GTP-binding</keyword>
<dbReference type="EMBL" id="KB206860">
    <property type="protein sequence ID" value="ELP87443.1"/>
    <property type="molecule type" value="Genomic_DNA"/>
</dbReference>
<dbReference type="SMART" id="SM00173">
    <property type="entry name" value="RAS"/>
    <property type="match status" value="1"/>
</dbReference>
<accession>A0A0A1U418</accession>
<dbReference type="OMA" id="NTTHECS"/>
<dbReference type="Gene3D" id="3.40.50.300">
    <property type="entry name" value="P-loop containing nucleotide triphosphate hydrolases"/>
    <property type="match status" value="1"/>
</dbReference>
<dbReference type="NCBIfam" id="TIGR00231">
    <property type="entry name" value="small_GTP"/>
    <property type="match status" value="1"/>
</dbReference>
<name>A0A0A1U418_ENTIV</name>
<dbReference type="SMART" id="SM00176">
    <property type="entry name" value="RAN"/>
    <property type="match status" value="1"/>
</dbReference>
<comment type="similarity">
    <text evidence="1">Belongs to the small GTPase superfamily. Rho family.</text>
</comment>
<dbReference type="PANTHER" id="PTHR47977">
    <property type="entry name" value="RAS-RELATED PROTEIN RAB"/>
    <property type="match status" value="1"/>
</dbReference>
<evidence type="ECO:0000256" key="2">
    <source>
        <dbReference type="ARBA" id="ARBA00022741"/>
    </source>
</evidence>
<dbReference type="PROSITE" id="PS51421">
    <property type="entry name" value="RAS"/>
    <property type="match status" value="1"/>
</dbReference>
<evidence type="ECO:0000313" key="5">
    <source>
        <dbReference type="EMBL" id="ELP87443.1"/>
    </source>
</evidence>
<dbReference type="SMART" id="SM00175">
    <property type="entry name" value="RAB"/>
    <property type="match status" value="1"/>
</dbReference>